<organism evidence="4 5">
    <name type="scientific">Sphingomonas leidyi</name>
    <dbReference type="NCBI Taxonomy" id="68569"/>
    <lineage>
        <taxon>Bacteria</taxon>
        <taxon>Pseudomonadati</taxon>
        <taxon>Pseudomonadota</taxon>
        <taxon>Alphaproteobacteria</taxon>
        <taxon>Sphingomonadales</taxon>
        <taxon>Sphingomonadaceae</taxon>
        <taxon>Sphingomonas</taxon>
    </lineage>
</organism>
<dbReference type="Proteomes" id="UP000564677">
    <property type="component" value="Unassembled WGS sequence"/>
</dbReference>
<dbReference type="PROSITE" id="PS51186">
    <property type="entry name" value="GNAT"/>
    <property type="match status" value="1"/>
</dbReference>
<evidence type="ECO:0000313" key="4">
    <source>
        <dbReference type="EMBL" id="NIJ63864.1"/>
    </source>
</evidence>
<name>A0A7X5UX23_9SPHN</name>
<feature type="domain" description="N-acetyltransferase" evidence="3">
    <location>
        <begin position="5"/>
        <end position="158"/>
    </location>
</feature>
<dbReference type="Gene3D" id="3.40.630.30">
    <property type="match status" value="1"/>
</dbReference>
<proteinExistence type="predicted"/>
<evidence type="ECO:0000256" key="2">
    <source>
        <dbReference type="ARBA" id="ARBA00023315"/>
    </source>
</evidence>
<dbReference type="EMBL" id="JAASQV010000001">
    <property type="protein sequence ID" value="NIJ63864.1"/>
    <property type="molecule type" value="Genomic_DNA"/>
</dbReference>
<dbReference type="CDD" id="cd04301">
    <property type="entry name" value="NAT_SF"/>
    <property type="match status" value="1"/>
</dbReference>
<sequence length="166" mass="18655">MIQPIRIRRAHAGDAPRLKAILQDSFESTWLPVLTPAAAASYRIEARGARYVEDSLEAFRVAEVEDVVAGFVHWQDDFVEGLHVHGDHRRQGVGRLLMDCAERAMALEGFAAARLETDSFNVASQAFYLGRGYAEQARYPDEEWDSGFTTILYVKRLDRGRDPGAE</sequence>
<evidence type="ECO:0000259" key="3">
    <source>
        <dbReference type="PROSITE" id="PS51186"/>
    </source>
</evidence>
<dbReference type="PANTHER" id="PTHR43877">
    <property type="entry name" value="AMINOALKYLPHOSPHONATE N-ACETYLTRANSFERASE-RELATED-RELATED"/>
    <property type="match status" value="1"/>
</dbReference>
<protein>
    <submittedName>
        <fullName evidence="4">Ribosomal protein S18 acetylase RimI-like enzyme</fullName>
    </submittedName>
</protein>
<comment type="caution">
    <text evidence="4">The sequence shown here is derived from an EMBL/GenBank/DDBJ whole genome shotgun (WGS) entry which is preliminary data.</text>
</comment>
<dbReference type="SUPFAM" id="SSF55729">
    <property type="entry name" value="Acyl-CoA N-acyltransferases (Nat)"/>
    <property type="match status" value="1"/>
</dbReference>
<dbReference type="InterPro" id="IPR000182">
    <property type="entry name" value="GNAT_dom"/>
</dbReference>
<dbReference type="AlphaFoldDB" id="A0A7X5UX23"/>
<dbReference type="RefSeq" id="WP_167298311.1">
    <property type="nucleotide sequence ID" value="NZ_JAASQV010000001.1"/>
</dbReference>
<keyword evidence="2" id="KW-0012">Acyltransferase</keyword>
<accession>A0A7X5UX23</accession>
<dbReference type="Pfam" id="PF00583">
    <property type="entry name" value="Acetyltransf_1"/>
    <property type="match status" value="1"/>
</dbReference>
<keyword evidence="5" id="KW-1185">Reference proteome</keyword>
<dbReference type="InterPro" id="IPR016181">
    <property type="entry name" value="Acyl_CoA_acyltransferase"/>
</dbReference>
<reference evidence="4 5" key="1">
    <citation type="submission" date="2020-03" db="EMBL/GenBank/DDBJ databases">
        <title>Genomic Encyclopedia of Type Strains, Phase IV (KMG-IV): sequencing the most valuable type-strain genomes for metagenomic binning, comparative biology and taxonomic classification.</title>
        <authorList>
            <person name="Goeker M."/>
        </authorList>
    </citation>
    <scope>NUCLEOTIDE SEQUENCE [LARGE SCALE GENOMIC DNA]</scope>
    <source>
        <strain evidence="4 5">DSM 4733</strain>
    </source>
</reference>
<dbReference type="GO" id="GO:0016747">
    <property type="term" value="F:acyltransferase activity, transferring groups other than amino-acyl groups"/>
    <property type="evidence" value="ECO:0007669"/>
    <property type="project" value="InterPro"/>
</dbReference>
<dbReference type="InterPro" id="IPR050832">
    <property type="entry name" value="Bact_Acetyltransf"/>
</dbReference>
<keyword evidence="4" id="KW-0689">Ribosomal protein</keyword>
<evidence type="ECO:0000313" key="5">
    <source>
        <dbReference type="Proteomes" id="UP000564677"/>
    </source>
</evidence>
<evidence type="ECO:0000256" key="1">
    <source>
        <dbReference type="ARBA" id="ARBA00022679"/>
    </source>
</evidence>
<keyword evidence="1" id="KW-0808">Transferase</keyword>
<gene>
    <name evidence="4" type="ORF">FHR20_000795</name>
</gene>
<keyword evidence="4" id="KW-0687">Ribonucleoprotein</keyword>
<dbReference type="GO" id="GO:0005840">
    <property type="term" value="C:ribosome"/>
    <property type="evidence" value="ECO:0007669"/>
    <property type="project" value="UniProtKB-KW"/>
</dbReference>